<organism evidence="9 10">
    <name type="scientific">Nocardiopsis tropica</name>
    <dbReference type="NCBI Taxonomy" id="109330"/>
    <lineage>
        <taxon>Bacteria</taxon>
        <taxon>Bacillati</taxon>
        <taxon>Actinomycetota</taxon>
        <taxon>Actinomycetes</taxon>
        <taxon>Streptosporangiales</taxon>
        <taxon>Nocardiopsidaceae</taxon>
        <taxon>Nocardiopsis</taxon>
    </lineage>
</organism>
<accession>A0ABU7KMS8</accession>
<protein>
    <submittedName>
        <fullName evidence="9">MFS transporter</fullName>
    </submittedName>
</protein>
<evidence type="ECO:0000256" key="3">
    <source>
        <dbReference type="ARBA" id="ARBA00022692"/>
    </source>
</evidence>
<feature type="domain" description="Major facilitator superfamily (MFS) profile" evidence="8">
    <location>
        <begin position="43"/>
        <end position="418"/>
    </location>
</feature>
<feature type="transmembrane region" description="Helical" evidence="7">
    <location>
        <begin position="135"/>
        <end position="155"/>
    </location>
</feature>
<evidence type="ECO:0000256" key="2">
    <source>
        <dbReference type="ARBA" id="ARBA00022475"/>
    </source>
</evidence>
<feature type="transmembrane region" description="Helical" evidence="7">
    <location>
        <begin position="241"/>
        <end position="262"/>
    </location>
</feature>
<feature type="transmembrane region" description="Helical" evidence="7">
    <location>
        <begin position="274"/>
        <end position="295"/>
    </location>
</feature>
<evidence type="ECO:0000313" key="10">
    <source>
        <dbReference type="Proteomes" id="UP001348641"/>
    </source>
</evidence>
<dbReference type="InterPro" id="IPR036259">
    <property type="entry name" value="MFS_trans_sf"/>
</dbReference>
<dbReference type="InterPro" id="IPR020846">
    <property type="entry name" value="MFS_dom"/>
</dbReference>
<keyword evidence="4 7" id="KW-1133">Transmembrane helix</keyword>
<keyword evidence="2" id="KW-1003">Cell membrane</keyword>
<comment type="subcellular location">
    <subcellularLocation>
        <location evidence="1">Cell membrane</location>
        <topology evidence="1">Multi-pass membrane protein</topology>
    </subcellularLocation>
</comment>
<proteinExistence type="predicted"/>
<evidence type="ECO:0000256" key="7">
    <source>
        <dbReference type="SAM" id="Phobius"/>
    </source>
</evidence>
<sequence>MTTARTGETPEGQRHEPSPPVPSDRGLPAAPPPPPASPARGWAAVAAVSAATFTVVTSEMLPVGLLTPMGDSLGVTGGTAGLTLTITGLVAAASAPLVPAAVARADRRTALVGFLLLLCAANLVSALAPGFAVMVAARVLVGVGMGGVWALAAPLGPRLVPGGSVGAATTVIFAGIAVASVLGVPVGAFVGALAGWRAAFAVFAGLALLVAVALALLLPALPPAGAARRGGAAGLFRDPRVLTGLLVTGLLVTGHFAAYTYVRPVLADAAGLGAGLIGTMLLVYGVAGVLGNFAAGPRAARAPRATVAAIAALLAGSVLLVPLLGGGAVAAGALVAVWGLAYGGVSVSVQSWLMASAQGDRETASGVFVGVFNASIALGAFAGGRVLDAAGTAPVTWLAGALALAALVAALAGRAPSNPR</sequence>
<evidence type="ECO:0000259" key="8">
    <source>
        <dbReference type="PROSITE" id="PS50850"/>
    </source>
</evidence>
<evidence type="ECO:0000256" key="5">
    <source>
        <dbReference type="ARBA" id="ARBA00023136"/>
    </source>
</evidence>
<dbReference type="SUPFAM" id="SSF103473">
    <property type="entry name" value="MFS general substrate transporter"/>
    <property type="match status" value="1"/>
</dbReference>
<keyword evidence="5 7" id="KW-0472">Membrane</keyword>
<dbReference type="InterPro" id="IPR050189">
    <property type="entry name" value="MFS_Efflux_Transporters"/>
</dbReference>
<feature type="transmembrane region" description="Helical" evidence="7">
    <location>
        <begin position="365"/>
        <end position="383"/>
    </location>
</feature>
<evidence type="ECO:0000256" key="6">
    <source>
        <dbReference type="SAM" id="MobiDB-lite"/>
    </source>
</evidence>
<dbReference type="PANTHER" id="PTHR43124:SF3">
    <property type="entry name" value="CHLORAMPHENICOL EFFLUX PUMP RV0191"/>
    <property type="match status" value="1"/>
</dbReference>
<dbReference type="PROSITE" id="PS50850">
    <property type="entry name" value="MFS"/>
    <property type="match status" value="1"/>
</dbReference>
<dbReference type="InterPro" id="IPR011701">
    <property type="entry name" value="MFS"/>
</dbReference>
<gene>
    <name evidence="9" type="ORF">Q8A49_05645</name>
</gene>
<feature type="transmembrane region" description="Helical" evidence="7">
    <location>
        <begin position="81"/>
        <end position="103"/>
    </location>
</feature>
<feature type="transmembrane region" description="Helical" evidence="7">
    <location>
        <begin position="395"/>
        <end position="413"/>
    </location>
</feature>
<evidence type="ECO:0000313" key="9">
    <source>
        <dbReference type="EMBL" id="MEE2049977.1"/>
    </source>
</evidence>
<dbReference type="RefSeq" id="WP_330157223.1">
    <property type="nucleotide sequence ID" value="NZ_BAAAJA010000018.1"/>
</dbReference>
<reference evidence="9 10" key="1">
    <citation type="submission" date="2023-07" db="EMBL/GenBank/DDBJ databases">
        <authorList>
            <person name="Girao M."/>
            <person name="Carvalho M.F."/>
        </authorList>
    </citation>
    <scope>NUCLEOTIDE SEQUENCE [LARGE SCALE GENOMIC DNA]</scope>
    <source>
        <strain evidence="9 10">66/93</strain>
    </source>
</reference>
<feature type="transmembrane region" description="Helical" evidence="7">
    <location>
        <begin position="307"/>
        <end position="325"/>
    </location>
</feature>
<name>A0ABU7KMS8_9ACTN</name>
<feature type="transmembrane region" description="Helical" evidence="7">
    <location>
        <begin position="167"/>
        <end position="192"/>
    </location>
</feature>
<comment type="caution">
    <text evidence="9">The sequence shown here is derived from an EMBL/GenBank/DDBJ whole genome shotgun (WGS) entry which is preliminary data.</text>
</comment>
<evidence type="ECO:0000256" key="1">
    <source>
        <dbReference type="ARBA" id="ARBA00004651"/>
    </source>
</evidence>
<feature type="transmembrane region" description="Helical" evidence="7">
    <location>
        <begin position="331"/>
        <end position="353"/>
    </location>
</feature>
<feature type="region of interest" description="Disordered" evidence="6">
    <location>
        <begin position="1"/>
        <end position="38"/>
    </location>
</feature>
<evidence type="ECO:0000256" key="4">
    <source>
        <dbReference type="ARBA" id="ARBA00022989"/>
    </source>
</evidence>
<dbReference type="EMBL" id="JAUUCC010000010">
    <property type="protein sequence ID" value="MEE2049977.1"/>
    <property type="molecule type" value="Genomic_DNA"/>
</dbReference>
<dbReference type="CDD" id="cd17324">
    <property type="entry name" value="MFS_NepI_like"/>
    <property type="match status" value="1"/>
</dbReference>
<dbReference type="Proteomes" id="UP001348641">
    <property type="component" value="Unassembled WGS sequence"/>
</dbReference>
<dbReference type="Pfam" id="PF07690">
    <property type="entry name" value="MFS_1"/>
    <property type="match status" value="1"/>
</dbReference>
<feature type="transmembrane region" description="Helical" evidence="7">
    <location>
        <begin position="110"/>
        <end position="129"/>
    </location>
</feature>
<dbReference type="PANTHER" id="PTHR43124">
    <property type="entry name" value="PURINE EFFLUX PUMP PBUE"/>
    <property type="match status" value="1"/>
</dbReference>
<feature type="transmembrane region" description="Helical" evidence="7">
    <location>
        <begin position="198"/>
        <end position="221"/>
    </location>
</feature>
<feature type="transmembrane region" description="Helical" evidence="7">
    <location>
        <begin position="42"/>
        <end position="61"/>
    </location>
</feature>
<keyword evidence="3 7" id="KW-0812">Transmembrane</keyword>
<dbReference type="Gene3D" id="1.20.1250.20">
    <property type="entry name" value="MFS general substrate transporter like domains"/>
    <property type="match status" value="1"/>
</dbReference>